<dbReference type="InterPro" id="IPR025847">
    <property type="entry name" value="MEDS_domain"/>
</dbReference>
<gene>
    <name evidence="4" type="ORF">EV644_109259</name>
</gene>
<evidence type="ECO:0000256" key="1">
    <source>
        <dbReference type="ARBA" id="ARBA00022527"/>
    </source>
</evidence>
<sequence length="316" mass="35312">MLIDSATERQHRGHAGFQHDAFVYIDDEEFVRQTASFVRDGLESGEVVLAALPQSQIKLLRDDLGTDADEVTFVDITTVGRNPARIIPLWRELLVKHPDSAVRGIGEPAYVGRNEAEFEEAKLHEALLNVAFEYAGPFRLRCPYDASVLSRDLDPTDNHPLVFEHDGEWRQKASWAEVAREIFRTPLPAAPPYAERKEFGLTDLTGIRAWVNRTAQAQGLSFDRIDDLALALHEICTNTIRFGGGRGTLSLWICDRLLICDVEDHGRIDDLLVGRVLPPLDGVGGRGVWLANQLCDLVQIRSGGGFTQVRLHTRLD</sequence>
<dbReference type="SUPFAM" id="SSF55874">
    <property type="entry name" value="ATPase domain of HSP90 chaperone/DNA topoisomerase II/histidine kinase"/>
    <property type="match status" value="1"/>
</dbReference>
<dbReference type="Gene3D" id="3.30.565.10">
    <property type="entry name" value="Histidine kinase-like ATPase, C-terminal domain"/>
    <property type="match status" value="1"/>
</dbReference>
<keyword evidence="1" id="KW-0418">Kinase</keyword>
<comment type="caution">
    <text evidence="4">The sequence shown here is derived from an EMBL/GenBank/DDBJ whole genome shotgun (WGS) entry which is preliminary data.</text>
</comment>
<feature type="domain" description="MEDS" evidence="3">
    <location>
        <begin position="19"/>
        <end position="152"/>
    </location>
</feature>
<dbReference type="Pfam" id="PF13581">
    <property type="entry name" value="HATPase_c_2"/>
    <property type="match status" value="1"/>
</dbReference>
<evidence type="ECO:0000313" key="4">
    <source>
        <dbReference type="EMBL" id="TCO20238.1"/>
    </source>
</evidence>
<keyword evidence="1" id="KW-0808">Transferase</keyword>
<dbReference type="InterPro" id="IPR047718">
    <property type="entry name" value="RsbA-like_anti_sig"/>
</dbReference>
<evidence type="ECO:0000259" key="2">
    <source>
        <dbReference type="Pfam" id="PF13581"/>
    </source>
</evidence>
<name>A0ABY2BK30_9ACTN</name>
<dbReference type="NCBIfam" id="NF041045">
    <property type="entry name" value="RsbA_anti_sig"/>
    <property type="match status" value="1"/>
</dbReference>
<dbReference type="RefSeq" id="WP_132190876.1">
    <property type="nucleotide sequence ID" value="NZ_SLWM01000009.1"/>
</dbReference>
<keyword evidence="5" id="KW-1185">Reference proteome</keyword>
<dbReference type="PANTHER" id="PTHR35526">
    <property type="entry name" value="ANTI-SIGMA-F FACTOR RSBW-RELATED"/>
    <property type="match status" value="1"/>
</dbReference>
<accession>A0ABY2BK30</accession>
<protein>
    <submittedName>
        <fullName evidence="4">Anti-sigma regulatory factor (Ser/Thr protein kinase)</fullName>
    </submittedName>
</protein>
<dbReference type="EMBL" id="SLWM01000009">
    <property type="protein sequence ID" value="TCO20238.1"/>
    <property type="molecule type" value="Genomic_DNA"/>
</dbReference>
<reference evidence="4 5" key="1">
    <citation type="journal article" date="2015" name="Stand. Genomic Sci.">
        <title>Genomic Encyclopedia of Bacterial and Archaeal Type Strains, Phase III: the genomes of soil and plant-associated and newly described type strains.</title>
        <authorList>
            <person name="Whitman W.B."/>
            <person name="Woyke T."/>
            <person name="Klenk H.P."/>
            <person name="Zhou Y."/>
            <person name="Lilburn T.G."/>
            <person name="Beck B.J."/>
            <person name="De Vos P."/>
            <person name="Vandamme P."/>
            <person name="Eisen J.A."/>
            <person name="Garrity G."/>
            <person name="Hugenholtz P."/>
            <person name="Kyrpides N.C."/>
        </authorList>
    </citation>
    <scope>NUCLEOTIDE SEQUENCE [LARGE SCALE GENOMIC DNA]</scope>
    <source>
        <strain evidence="4 5">VKM Ac-2538</strain>
    </source>
</reference>
<evidence type="ECO:0000259" key="3">
    <source>
        <dbReference type="Pfam" id="PF14417"/>
    </source>
</evidence>
<dbReference type="PANTHER" id="PTHR35526:SF3">
    <property type="entry name" value="ANTI-SIGMA-F FACTOR RSBW"/>
    <property type="match status" value="1"/>
</dbReference>
<dbReference type="InterPro" id="IPR036890">
    <property type="entry name" value="HATPase_C_sf"/>
</dbReference>
<keyword evidence="1" id="KW-0723">Serine/threonine-protein kinase</keyword>
<organism evidence="4 5">
    <name type="scientific">Kribbella orskensis</name>
    <dbReference type="NCBI Taxonomy" id="2512216"/>
    <lineage>
        <taxon>Bacteria</taxon>
        <taxon>Bacillati</taxon>
        <taxon>Actinomycetota</taxon>
        <taxon>Actinomycetes</taxon>
        <taxon>Propionibacteriales</taxon>
        <taxon>Kribbellaceae</taxon>
        <taxon>Kribbella</taxon>
    </lineage>
</organism>
<evidence type="ECO:0000313" key="5">
    <source>
        <dbReference type="Proteomes" id="UP000295818"/>
    </source>
</evidence>
<dbReference type="CDD" id="cd16936">
    <property type="entry name" value="HATPase_RsbW-like"/>
    <property type="match status" value="1"/>
</dbReference>
<feature type="domain" description="Histidine kinase/HSP90-like ATPase" evidence="2">
    <location>
        <begin position="202"/>
        <end position="311"/>
    </location>
</feature>
<dbReference type="Proteomes" id="UP000295818">
    <property type="component" value="Unassembled WGS sequence"/>
</dbReference>
<dbReference type="Pfam" id="PF14417">
    <property type="entry name" value="MEDS"/>
    <property type="match status" value="1"/>
</dbReference>
<dbReference type="InterPro" id="IPR003594">
    <property type="entry name" value="HATPase_dom"/>
</dbReference>
<proteinExistence type="predicted"/>
<dbReference type="InterPro" id="IPR050267">
    <property type="entry name" value="Anti-sigma-factor_SerPK"/>
</dbReference>